<proteinExistence type="inferred from homology"/>
<dbReference type="InterPro" id="IPR018865">
    <property type="entry name" value="STK19-like"/>
</dbReference>
<evidence type="ECO:0008006" key="5">
    <source>
        <dbReference type="Google" id="ProtNLM"/>
    </source>
</evidence>
<feature type="region of interest" description="Disordered" evidence="2">
    <location>
        <begin position="1"/>
        <end position="98"/>
    </location>
</feature>
<dbReference type="PANTHER" id="PTHR15243:SF0">
    <property type="entry name" value="SERINE_THREONINE-PROTEIN KINASE 19"/>
    <property type="match status" value="1"/>
</dbReference>
<feature type="compositionally biased region" description="Polar residues" evidence="2">
    <location>
        <begin position="51"/>
        <end position="61"/>
    </location>
</feature>
<dbReference type="Proteomes" id="UP001642406">
    <property type="component" value="Unassembled WGS sequence"/>
</dbReference>
<feature type="compositionally biased region" description="Acidic residues" evidence="2">
    <location>
        <begin position="74"/>
        <end position="94"/>
    </location>
</feature>
<evidence type="ECO:0000313" key="4">
    <source>
        <dbReference type="Proteomes" id="UP001642406"/>
    </source>
</evidence>
<evidence type="ECO:0000256" key="2">
    <source>
        <dbReference type="SAM" id="MobiDB-lite"/>
    </source>
</evidence>
<gene>
    <name evidence="3" type="ORF">SBRCBS47491_001042</name>
</gene>
<accession>A0ABP0AVI7</accession>
<sequence length="558" mass="58565">MSLRAILSGSRVKKRTAPAPANKNNNKSNGNSNSNQKKTTAAAVSSASVSQWSSTLRQTKPGSGRGRTGKPQEYNEDDEEEDDEVGDDEDVFSDDEYKLDDNGLVASLADDLSLRDVVQALRYARGNMFDPLPQPRDNSSEQHQLDDGDQLTAGGGVRRTGFVGNSTRVAELLNMRRRMPPLATTAHVTALLPNATVTERETVSLIRAGMLLKVIQPQWRRGFSGKGNGDRGGSDKGSLEAKRGGRALIMGSESLGEVLVETAALQTMVREGPSSIGLSEDTKTAFVAWLGEAGTGGSAAVPIQVLQSKETPQKRFTINDRPAPQLNIAMVDELVRAGFLVGHGASTGLHGSLSVTGHRSAAMGGGSGGARRGDGERGSQSDTGDVYARPEDRTTLLSLETVARAASGSYDAVGGIGAVYTAGGGGARGRYRAAGSGGGGGPAIVPTEDLMLSIPGHGTFVKLVSGALAYLIGIVARTAHRETLETSLRERWDAGGSIAKRKGPGAGGTFKRVPLSRTKKWKEFYGMSFDWVLAEAVGAGLVELFDTGSVGRGVRLLS</sequence>
<feature type="region of interest" description="Disordered" evidence="2">
    <location>
        <begin position="127"/>
        <end position="159"/>
    </location>
</feature>
<comment type="similarity">
    <text evidence="1">Belongs to the STK19 family.</text>
</comment>
<dbReference type="EMBL" id="CAWUHC010000006">
    <property type="protein sequence ID" value="CAK7211220.1"/>
    <property type="molecule type" value="Genomic_DNA"/>
</dbReference>
<name>A0ABP0AVI7_9PEZI</name>
<reference evidence="3 4" key="1">
    <citation type="submission" date="2024-01" db="EMBL/GenBank/DDBJ databases">
        <authorList>
            <person name="Allen C."/>
            <person name="Tagirdzhanova G."/>
        </authorList>
    </citation>
    <scope>NUCLEOTIDE SEQUENCE [LARGE SCALE GENOMIC DNA]</scope>
</reference>
<evidence type="ECO:0000313" key="3">
    <source>
        <dbReference type="EMBL" id="CAK7211220.1"/>
    </source>
</evidence>
<protein>
    <recommendedName>
        <fullName evidence="5">Serine-threonine protein kinase 19</fullName>
    </recommendedName>
</protein>
<dbReference type="Pfam" id="PF10494">
    <property type="entry name" value="Stk19"/>
    <property type="match status" value="1"/>
</dbReference>
<feature type="region of interest" description="Disordered" evidence="2">
    <location>
        <begin position="356"/>
        <end position="391"/>
    </location>
</feature>
<feature type="compositionally biased region" description="Low complexity" evidence="2">
    <location>
        <begin position="22"/>
        <end position="50"/>
    </location>
</feature>
<comment type="caution">
    <text evidence="3">The sequence shown here is derived from an EMBL/GenBank/DDBJ whole genome shotgun (WGS) entry which is preliminary data.</text>
</comment>
<dbReference type="PANTHER" id="PTHR15243">
    <property type="entry name" value="SERINE/THREONINE-PROTEIN KINASE 19"/>
    <property type="match status" value="1"/>
</dbReference>
<organism evidence="3 4">
    <name type="scientific">Sporothrix bragantina</name>
    <dbReference type="NCBI Taxonomy" id="671064"/>
    <lineage>
        <taxon>Eukaryota</taxon>
        <taxon>Fungi</taxon>
        <taxon>Dikarya</taxon>
        <taxon>Ascomycota</taxon>
        <taxon>Pezizomycotina</taxon>
        <taxon>Sordariomycetes</taxon>
        <taxon>Sordariomycetidae</taxon>
        <taxon>Ophiostomatales</taxon>
        <taxon>Ophiostomataceae</taxon>
        <taxon>Sporothrix</taxon>
    </lineage>
</organism>
<keyword evidence="4" id="KW-1185">Reference proteome</keyword>
<evidence type="ECO:0000256" key="1">
    <source>
        <dbReference type="ARBA" id="ARBA00093458"/>
    </source>
</evidence>